<feature type="transmembrane region" description="Helical" evidence="1">
    <location>
        <begin position="12"/>
        <end position="38"/>
    </location>
</feature>
<keyword evidence="3" id="KW-1185">Reference proteome</keyword>
<reference evidence="2 3" key="1">
    <citation type="submission" date="2015-04" db="EMBL/GenBank/DDBJ databases">
        <title>The draft genome sequence of Fusarium langsethiae, a T-2/HT-2 mycotoxin producer.</title>
        <authorList>
            <person name="Lysoe E."/>
            <person name="Divon H.H."/>
            <person name="Terzi V."/>
            <person name="Orru L."/>
            <person name="Lamontanara A."/>
            <person name="Kolseth A.-K."/>
            <person name="Frandsen R.J."/>
            <person name="Nielsen K."/>
            <person name="Thrane U."/>
        </authorList>
    </citation>
    <scope>NUCLEOTIDE SEQUENCE [LARGE SCALE GENOMIC DNA]</scope>
    <source>
        <strain evidence="2 3">Fl201059</strain>
    </source>
</reference>
<feature type="transmembrane region" description="Helical" evidence="1">
    <location>
        <begin position="58"/>
        <end position="77"/>
    </location>
</feature>
<gene>
    <name evidence="2" type="ORF">FLAG1_03194</name>
</gene>
<proteinExistence type="predicted"/>
<accession>A0A0N0V7U1</accession>
<organism evidence="2 3">
    <name type="scientific">Fusarium langsethiae</name>
    <dbReference type="NCBI Taxonomy" id="179993"/>
    <lineage>
        <taxon>Eukaryota</taxon>
        <taxon>Fungi</taxon>
        <taxon>Dikarya</taxon>
        <taxon>Ascomycota</taxon>
        <taxon>Pezizomycotina</taxon>
        <taxon>Sordariomycetes</taxon>
        <taxon>Hypocreomycetidae</taxon>
        <taxon>Hypocreales</taxon>
        <taxon>Nectriaceae</taxon>
        <taxon>Fusarium</taxon>
    </lineage>
</organism>
<evidence type="ECO:0000313" key="2">
    <source>
        <dbReference type="EMBL" id="KPA43935.1"/>
    </source>
</evidence>
<keyword evidence="1" id="KW-1133">Transmembrane helix</keyword>
<dbReference type="EMBL" id="JXCE01000034">
    <property type="protein sequence ID" value="KPA43935.1"/>
    <property type="molecule type" value="Genomic_DNA"/>
</dbReference>
<dbReference type="AlphaFoldDB" id="A0A0N0V7U1"/>
<sequence>MFGLSQVDGLSGPALTVAALLTSVAITAVAAVVIIGVLQFNSRSVNGRYERSDLIMSWVPLFLFDVVVLEVMVGVLLCYTNNFPNELVILFASEILILLIILIMLSLWARRKIKTLIAMYCLDDDEAQSLYYNQVHDGENGLGITGTRENRFSRSTEPCRYEIV</sequence>
<dbReference type="Proteomes" id="UP000037904">
    <property type="component" value="Unassembled WGS sequence"/>
</dbReference>
<evidence type="ECO:0000256" key="1">
    <source>
        <dbReference type="SAM" id="Phobius"/>
    </source>
</evidence>
<protein>
    <submittedName>
        <fullName evidence="2">Uncharacterized protein</fullName>
    </submittedName>
</protein>
<evidence type="ECO:0000313" key="3">
    <source>
        <dbReference type="Proteomes" id="UP000037904"/>
    </source>
</evidence>
<keyword evidence="1" id="KW-0812">Transmembrane</keyword>
<comment type="caution">
    <text evidence="2">The sequence shown here is derived from an EMBL/GenBank/DDBJ whole genome shotgun (WGS) entry which is preliminary data.</text>
</comment>
<feature type="transmembrane region" description="Helical" evidence="1">
    <location>
        <begin position="89"/>
        <end position="109"/>
    </location>
</feature>
<name>A0A0N0V7U1_FUSLA</name>
<keyword evidence="1" id="KW-0472">Membrane</keyword>